<evidence type="ECO:0000259" key="10">
    <source>
        <dbReference type="Pfam" id="PF04963"/>
    </source>
</evidence>
<evidence type="ECO:0000256" key="7">
    <source>
        <dbReference type="ARBA" id="ARBA00023125"/>
    </source>
</evidence>
<accession>A0ABS4HYV6</accession>
<dbReference type="InterPro" id="IPR007634">
    <property type="entry name" value="RNA_pol_sigma_54_DNA-bd"/>
</dbReference>
<keyword evidence="3" id="KW-0808">Transferase</keyword>
<dbReference type="Gene3D" id="1.10.10.1330">
    <property type="entry name" value="RNA polymerase sigma-54 factor, core-binding domain"/>
    <property type="match status" value="1"/>
</dbReference>
<dbReference type="PROSITE" id="PS00717">
    <property type="entry name" value="SIGMA54_1"/>
    <property type="match status" value="1"/>
</dbReference>
<comment type="caution">
    <text evidence="11">The sequence shown here is derived from an EMBL/GenBank/DDBJ whole genome shotgun (WGS) entry which is preliminary data.</text>
</comment>
<evidence type="ECO:0000256" key="2">
    <source>
        <dbReference type="ARBA" id="ARBA00022478"/>
    </source>
</evidence>
<keyword evidence="5" id="KW-0805">Transcription regulation</keyword>
<dbReference type="Proteomes" id="UP001519344">
    <property type="component" value="Unassembled WGS sequence"/>
</dbReference>
<keyword evidence="8" id="KW-0804">Transcription</keyword>
<evidence type="ECO:0000256" key="5">
    <source>
        <dbReference type="ARBA" id="ARBA00023015"/>
    </source>
</evidence>
<protein>
    <submittedName>
        <fullName evidence="11">RNA polymerase sigma-54 factor</fullName>
    </submittedName>
</protein>
<proteinExistence type="inferred from homology"/>
<dbReference type="InterPro" id="IPR038709">
    <property type="entry name" value="RpoN_core-bd_sf"/>
</dbReference>
<evidence type="ECO:0000256" key="1">
    <source>
        <dbReference type="ARBA" id="ARBA00008798"/>
    </source>
</evidence>
<keyword evidence="2" id="KW-0240">DNA-directed RNA polymerase</keyword>
<dbReference type="Pfam" id="PF04552">
    <property type="entry name" value="Sigma54_DBD"/>
    <property type="match status" value="1"/>
</dbReference>
<dbReference type="InterPro" id="IPR007046">
    <property type="entry name" value="RNA_pol_sigma_54_core-bd"/>
</dbReference>
<dbReference type="PANTHER" id="PTHR32248:SF4">
    <property type="entry name" value="RNA POLYMERASE SIGMA-54 FACTOR"/>
    <property type="match status" value="1"/>
</dbReference>
<comment type="similarity">
    <text evidence="1">Belongs to the sigma-54 factor family.</text>
</comment>
<feature type="domain" description="RNA polymerase sigma factor 54 core-binding" evidence="10">
    <location>
        <begin position="74"/>
        <end position="257"/>
    </location>
</feature>
<evidence type="ECO:0000313" key="12">
    <source>
        <dbReference type="Proteomes" id="UP001519344"/>
    </source>
</evidence>
<keyword evidence="12" id="KW-1185">Reference proteome</keyword>
<evidence type="ECO:0000259" key="9">
    <source>
        <dbReference type="Pfam" id="PF04552"/>
    </source>
</evidence>
<keyword evidence="7" id="KW-0238">DNA-binding</keyword>
<dbReference type="PROSITE" id="PS50044">
    <property type="entry name" value="SIGMA54_3"/>
    <property type="match status" value="1"/>
</dbReference>
<keyword evidence="4" id="KW-0548">Nucleotidyltransferase</keyword>
<evidence type="ECO:0000256" key="3">
    <source>
        <dbReference type="ARBA" id="ARBA00022679"/>
    </source>
</evidence>
<dbReference type="PROSITE" id="PS00718">
    <property type="entry name" value="SIGMA54_2"/>
    <property type="match status" value="1"/>
</dbReference>
<dbReference type="Pfam" id="PF00309">
    <property type="entry name" value="Sigma54_AID"/>
    <property type="match status" value="1"/>
</dbReference>
<reference evidence="11 12" key="1">
    <citation type="submission" date="2021-03" db="EMBL/GenBank/DDBJ databases">
        <title>Genomic Encyclopedia of Type Strains, Phase IV (KMG-IV): sequencing the most valuable type-strain genomes for metagenomic binning, comparative biology and taxonomic classification.</title>
        <authorList>
            <person name="Goeker M."/>
        </authorList>
    </citation>
    <scope>NUCLEOTIDE SEQUENCE [LARGE SCALE GENOMIC DNA]</scope>
    <source>
        <strain evidence="11 12">DSM 24950</strain>
    </source>
</reference>
<dbReference type="EMBL" id="JAGGKV010000007">
    <property type="protein sequence ID" value="MBP1963862.1"/>
    <property type="molecule type" value="Genomic_DNA"/>
</dbReference>
<dbReference type="InterPro" id="IPR000394">
    <property type="entry name" value="RNA_pol_sigma_54"/>
</dbReference>
<dbReference type="PRINTS" id="PR00045">
    <property type="entry name" value="SIGMA54FCT"/>
</dbReference>
<evidence type="ECO:0000256" key="4">
    <source>
        <dbReference type="ARBA" id="ARBA00022695"/>
    </source>
</evidence>
<dbReference type="Pfam" id="PF04963">
    <property type="entry name" value="Sigma54_CBD"/>
    <property type="match status" value="1"/>
</dbReference>
<evidence type="ECO:0000256" key="8">
    <source>
        <dbReference type="ARBA" id="ARBA00023163"/>
    </source>
</evidence>
<evidence type="ECO:0000256" key="6">
    <source>
        <dbReference type="ARBA" id="ARBA00023082"/>
    </source>
</evidence>
<organism evidence="11 12">
    <name type="scientific">Paenibacillus aceris</name>
    <dbReference type="NCBI Taxonomy" id="869555"/>
    <lineage>
        <taxon>Bacteria</taxon>
        <taxon>Bacillati</taxon>
        <taxon>Bacillota</taxon>
        <taxon>Bacilli</taxon>
        <taxon>Bacillales</taxon>
        <taxon>Paenibacillaceae</taxon>
        <taxon>Paenibacillus</taxon>
    </lineage>
</organism>
<keyword evidence="6" id="KW-0731">Sigma factor</keyword>
<dbReference type="RefSeq" id="WP_167054856.1">
    <property type="nucleotide sequence ID" value="NZ_JAAOZR010000007.1"/>
</dbReference>
<sequence>MEMSLTAQQDQKMLLTPHMRQSMEILQMSSLDLHEWVKQQMNDNPFIELRRTKERPAIRQTCGTKQEWWLNADHTRGETLETVLLEQLACMTLDSFERALCKWMIGNLDERGYLLYSKNEISALRGVSIRQVGKAVTVLQSLEPHGVGAATLAECLLLQLHQQKEVNALVISLVQQDLPSIAEGKLHQLAEKYGTDLSVIKAALAQIRALNPKPGASYSREQPQYVMPDLRLKLVEGKCEVSLENNSLPDITLNAFYLQLMEQKAAKDVHRFLKLNWQAANGLMDSIERRKMTLLKTATLIFELQADFCLKGNAYIRPMTMKQVADTLQVHESTVSRTVSHKFIQTPWGMFELKHFFSSAIKHADGTSVSAFYMKERIREAIMTEHRASPFSDQQLAELLILEGLLISRRTVTKYREQMGLPPAVKRKIRSSL</sequence>
<feature type="domain" description="RNA polymerase sigma factor 54 DNA-binding" evidence="9">
    <location>
        <begin position="272"/>
        <end position="428"/>
    </location>
</feature>
<gene>
    <name evidence="11" type="ORF">J2Z65_003083</name>
</gene>
<dbReference type="PIRSF" id="PIRSF000774">
    <property type="entry name" value="RpoN"/>
    <property type="match status" value="1"/>
</dbReference>
<dbReference type="NCBIfam" id="TIGR02395">
    <property type="entry name" value="rpoN_sigma"/>
    <property type="match status" value="1"/>
</dbReference>
<name>A0ABS4HYV6_9BACL</name>
<dbReference type="Gene3D" id="1.10.10.60">
    <property type="entry name" value="Homeodomain-like"/>
    <property type="match status" value="1"/>
</dbReference>
<dbReference type="PANTHER" id="PTHR32248">
    <property type="entry name" value="RNA POLYMERASE SIGMA-54 FACTOR"/>
    <property type="match status" value="1"/>
</dbReference>
<evidence type="ECO:0000313" key="11">
    <source>
        <dbReference type="EMBL" id="MBP1963862.1"/>
    </source>
</evidence>